<organism evidence="1 3">
    <name type="scientific">Methylobacterium oxalidis</name>
    <dbReference type="NCBI Taxonomy" id="944322"/>
    <lineage>
        <taxon>Bacteria</taxon>
        <taxon>Pseudomonadati</taxon>
        <taxon>Pseudomonadota</taxon>
        <taxon>Alphaproteobacteria</taxon>
        <taxon>Hyphomicrobiales</taxon>
        <taxon>Methylobacteriaceae</taxon>
        <taxon>Methylobacterium</taxon>
    </lineage>
</organism>
<evidence type="ECO:0000313" key="3">
    <source>
        <dbReference type="Proteomes" id="UP000321960"/>
    </source>
</evidence>
<evidence type="ECO:0000313" key="2">
    <source>
        <dbReference type="EMBL" id="GLS62206.1"/>
    </source>
</evidence>
<reference evidence="4" key="2">
    <citation type="journal article" date="2019" name="Int. J. Syst. Evol. Microbiol.">
        <title>The Global Catalogue of Microorganisms (GCM) 10K type strain sequencing project: providing services to taxonomists for standard genome sequencing and annotation.</title>
        <authorList>
            <consortium name="The Broad Institute Genomics Platform"/>
            <consortium name="The Broad Institute Genome Sequencing Center for Infectious Disease"/>
            <person name="Wu L."/>
            <person name="Ma J."/>
        </authorList>
    </citation>
    <scope>NUCLEOTIDE SEQUENCE [LARGE SCALE GENOMIC DNA]</scope>
    <source>
        <strain evidence="4">NBRC 107715</strain>
    </source>
</reference>
<evidence type="ECO:0000313" key="1">
    <source>
        <dbReference type="EMBL" id="GEP02261.1"/>
    </source>
</evidence>
<reference evidence="1 3" key="3">
    <citation type="submission" date="2019-07" db="EMBL/GenBank/DDBJ databases">
        <title>Whole genome shotgun sequence of Methylobacterium oxalidis NBRC 107715.</title>
        <authorList>
            <person name="Hosoyama A."/>
            <person name="Uohara A."/>
            <person name="Ohji S."/>
            <person name="Ichikawa N."/>
        </authorList>
    </citation>
    <scope>NUCLEOTIDE SEQUENCE [LARGE SCALE GENOMIC DNA]</scope>
    <source>
        <strain evidence="1 3">NBRC 107715</strain>
    </source>
</reference>
<reference evidence="2" key="1">
    <citation type="journal article" date="2014" name="Int. J. Syst. Evol. Microbiol.">
        <title>Complete genome of a new Firmicutes species belonging to the dominant human colonic microbiota ('Ruminococcus bicirculans') reveals two chromosomes and a selective capacity to utilize plant glucans.</title>
        <authorList>
            <consortium name="NISC Comparative Sequencing Program"/>
            <person name="Wegmann U."/>
            <person name="Louis P."/>
            <person name="Goesmann A."/>
            <person name="Henrissat B."/>
            <person name="Duncan S.H."/>
            <person name="Flint H.J."/>
        </authorList>
    </citation>
    <scope>NUCLEOTIDE SEQUENCE</scope>
    <source>
        <strain evidence="2">NBRC 107715</strain>
    </source>
</reference>
<dbReference type="RefSeq" id="WP_147023932.1">
    <property type="nucleotide sequence ID" value="NZ_BJZU01000003.1"/>
</dbReference>
<reference evidence="2" key="4">
    <citation type="submission" date="2023-01" db="EMBL/GenBank/DDBJ databases">
        <title>Draft genome sequence of Methylobacterium oxalidis strain NBRC 107715.</title>
        <authorList>
            <person name="Sun Q."/>
            <person name="Mori K."/>
        </authorList>
    </citation>
    <scope>NUCLEOTIDE SEQUENCE</scope>
    <source>
        <strain evidence="2">NBRC 107715</strain>
    </source>
</reference>
<comment type="caution">
    <text evidence="1">The sequence shown here is derived from an EMBL/GenBank/DDBJ whole genome shotgun (WGS) entry which is preliminary data.</text>
</comment>
<dbReference type="Proteomes" id="UP000321960">
    <property type="component" value="Unassembled WGS sequence"/>
</dbReference>
<evidence type="ECO:0008006" key="5">
    <source>
        <dbReference type="Google" id="ProtNLM"/>
    </source>
</evidence>
<protein>
    <recommendedName>
        <fullName evidence="5">Killer suppression protein HigA</fullName>
    </recommendedName>
</protein>
<dbReference type="AlphaFoldDB" id="A0A512IX24"/>
<sequence>MELAFETFELRSICERRRAATAAIGQAAARELEQRLADLVASDDVEMLSTLFPGEILDRTPTERSIRLQAGYDIIFCASHVKTPKLPCGATDWANVSRIRITGIEPVHG</sequence>
<dbReference type="EMBL" id="BJZU01000003">
    <property type="protein sequence ID" value="GEP02261.1"/>
    <property type="molecule type" value="Genomic_DNA"/>
</dbReference>
<dbReference type="Proteomes" id="UP001156856">
    <property type="component" value="Unassembled WGS sequence"/>
</dbReference>
<dbReference type="OrthoDB" id="7340984at2"/>
<keyword evidence="4" id="KW-1185">Reference proteome</keyword>
<proteinExistence type="predicted"/>
<gene>
    <name evidence="2" type="ORF">GCM10007888_05870</name>
    <name evidence="1" type="ORF">MOX02_02990</name>
</gene>
<evidence type="ECO:0000313" key="4">
    <source>
        <dbReference type="Proteomes" id="UP001156856"/>
    </source>
</evidence>
<name>A0A512IX24_9HYPH</name>
<dbReference type="EMBL" id="BSPK01000004">
    <property type="protein sequence ID" value="GLS62206.1"/>
    <property type="molecule type" value="Genomic_DNA"/>
</dbReference>
<accession>A0A512IX24</accession>